<protein>
    <submittedName>
        <fullName evidence="3 4">Uncharacterized protein</fullName>
    </submittedName>
</protein>
<sequence>MFTFIVSGKFDELVKYFDNQPSLSVLYENVKNIDKNLQKYSSVSHDDLESPLENLSRKLSSLESKLDNFLNPGFLGNSIKSLERKIAKLQFSLDRSLVKSEYYSMKPSSETANYEMNNILLEIASKLNTLYEKSEMDDDVTILDRPEGRNLGKSCKMLAVPYKRLLFSVDHLQKAVKDLGENKGNAIGEELRNSAMSDIRDRLENILDEIQLLRRRNEKNINENERILRRIDKKLDSELEDDDEDDEKLKKSLKKYMVEQRLCDDSDENGSKSCEKEKKKANSRRKKKSKYANFSDVDDDYDNGDFDVKKNKYGKKKVKKSIKESVMGHDLFDNLIADQPYESLPINSPVLPPESSQKKIPDFLTICYGYYFTIQ</sequence>
<dbReference type="EnsemblMetazoa" id="PHUM361370-RA">
    <property type="protein sequence ID" value="PHUM361370-PA"/>
    <property type="gene ID" value="PHUM361370"/>
</dbReference>
<dbReference type="InParanoid" id="E0VPL0"/>
<dbReference type="KEGG" id="phu:Phum_PHUM361370"/>
<evidence type="ECO:0000256" key="1">
    <source>
        <dbReference type="SAM" id="Coils"/>
    </source>
</evidence>
<dbReference type="Proteomes" id="UP000009046">
    <property type="component" value="Unassembled WGS sequence"/>
</dbReference>
<dbReference type="CTD" id="8232156"/>
<feature type="compositionally biased region" description="Basic and acidic residues" evidence="2">
    <location>
        <begin position="264"/>
        <end position="280"/>
    </location>
</feature>
<feature type="region of interest" description="Disordered" evidence="2">
    <location>
        <begin position="264"/>
        <end position="289"/>
    </location>
</feature>
<dbReference type="GeneID" id="8232156"/>
<evidence type="ECO:0000313" key="5">
    <source>
        <dbReference type="Proteomes" id="UP000009046"/>
    </source>
</evidence>
<evidence type="ECO:0000313" key="4">
    <source>
        <dbReference type="EnsemblMetazoa" id="PHUM361370-PA"/>
    </source>
</evidence>
<dbReference type="RefSeq" id="XP_002428054.1">
    <property type="nucleotide sequence ID" value="XM_002428009.1"/>
</dbReference>
<keyword evidence="1" id="KW-0175">Coiled coil</keyword>
<dbReference type="VEuPathDB" id="VectorBase:PHUM361370"/>
<organism>
    <name type="scientific">Pediculus humanus subsp. corporis</name>
    <name type="common">Body louse</name>
    <dbReference type="NCBI Taxonomy" id="121224"/>
    <lineage>
        <taxon>Eukaryota</taxon>
        <taxon>Metazoa</taxon>
        <taxon>Ecdysozoa</taxon>
        <taxon>Arthropoda</taxon>
        <taxon>Hexapoda</taxon>
        <taxon>Insecta</taxon>
        <taxon>Pterygota</taxon>
        <taxon>Neoptera</taxon>
        <taxon>Paraneoptera</taxon>
        <taxon>Psocodea</taxon>
        <taxon>Troctomorpha</taxon>
        <taxon>Phthiraptera</taxon>
        <taxon>Anoplura</taxon>
        <taxon>Pediculidae</taxon>
        <taxon>Pediculus</taxon>
    </lineage>
</organism>
<keyword evidence="5" id="KW-1185">Reference proteome</keyword>
<reference evidence="3" key="1">
    <citation type="submission" date="2007-04" db="EMBL/GenBank/DDBJ databases">
        <title>Annotation of Pediculus humanus corporis strain USDA.</title>
        <authorList>
            <person name="Kirkness E."/>
            <person name="Hannick L."/>
            <person name="Hass B."/>
            <person name="Bruggner R."/>
            <person name="Lawson D."/>
            <person name="Bidwell S."/>
            <person name="Joardar V."/>
            <person name="Caler E."/>
            <person name="Walenz B."/>
            <person name="Inman J."/>
            <person name="Schobel S."/>
            <person name="Galinsky K."/>
            <person name="Amedeo P."/>
            <person name="Strausberg R."/>
        </authorList>
    </citation>
    <scope>NUCLEOTIDE SEQUENCE</scope>
    <source>
        <strain evidence="3">USDA</strain>
    </source>
</reference>
<proteinExistence type="predicted"/>
<accession>E0VPL0</accession>
<dbReference type="EMBL" id="AAZO01004201">
    <property type="status" value="NOT_ANNOTATED_CDS"/>
    <property type="molecule type" value="Genomic_DNA"/>
</dbReference>
<dbReference type="HOGENOM" id="CLU_738306_0_0_1"/>
<evidence type="ECO:0000256" key="2">
    <source>
        <dbReference type="SAM" id="MobiDB-lite"/>
    </source>
</evidence>
<reference evidence="4" key="3">
    <citation type="submission" date="2021-02" db="UniProtKB">
        <authorList>
            <consortium name="EnsemblMetazoa"/>
        </authorList>
    </citation>
    <scope>IDENTIFICATION</scope>
    <source>
        <strain evidence="4">USDA</strain>
    </source>
</reference>
<name>E0VPL0_PEDHC</name>
<reference evidence="3" key="2">
    <citation type="submission" date="2007-04" db="EMBL/GenBank/DDBJ databases">
        <title>The genome of the human body louse.</title>
        <authorList>
            <consortium name="The Human Body Louse Genome Consortium"/>
            <person name="Kirkness E."/>
            <person name="Walenz B."/>
            <person name="Hass B."/>
            <person name="Bruggner R."/>
            <person name="Strausberg R."/>
        </authorList>
    </citation>
    <scope>NUCLEOTIDE SEQUENCE</scope>
    <source>
        <strain evidence="3">USDA</strain>
    </source>
</reference>
<gene>
    <name evidence="4" type="primary">8232156</name>
    <name evidence="3" type="ORF">Phum_PHUM361370</name>
</gene>
<evidence type="ECO:0000313" key="3">
    <source>
        <dbReference type="EMBL" id="EEB15316.1"/>
    </source>
</evidence>
<feature type="coiled-coil region" evidence="1">
    <location>
        <begin position="196"/>
        <end position="230"/>
    </location>
</feature>
<dbReference type="EMBL" id="DS235366">
    <property type="protein sequence ID" value="EEB15316.1"/>
    <property type="molecule type" value="Genomic_DNA"/>
</dbReference>
<dbReference type="AlphaFoldDB" id="E0VPL0"/>